<gene>
    <name evidence="4" type="primary">pcpB_2</name>
    <name evidence="4" type="ORF">STSP_53900</name>
</gene>
<keyword evidence="5" id="KW-1185">Reference proteome</keyword>
<name>A0A177HKH8_9ACTN</name>
<evidence type="ECO:0000313" key="5">
    <source>
        <dbReference type="Proteomes" id="UP000077381"/>
    </source>
</evidence>
<evidence type="ECO:0000256" key="2">
    <source>
        <dbReference type="SAM" id="Phobius"/>
    </source>
</evidence>
<proteinExistence type="predicted"/>
<keyword evidence="2" id="KW-1133">Transmembrane helix</keyword>
<protein>
    <submittedName>
        <fullName evidence="4">Pentachlorophenol 4-monooxygenase</fullName>
        <ecNumber evidence="4">1.14.13.50</ecNumber>
    </submittedName>
</protein>
<dbReference type="PANTHER" id="PTHR43476">
    <property type="entry name" value="3-(3-HYDROXY-PHENYL)PROPIONATE/3-HYDROXYCINNAMIC ACID HYDROXYLASE"/>
    <property type="match status" value="1"/>
</dbReference>
<comment type="caution">
    <text evidence="4">The sequence shown here is derived from an EMBL/GenBank/DDBJ whole genome shotgun (WGS) entry which is preliminary data.</text>
</comment>
<organism evidence="4 5">
    <name type="scientific">Streptomyces jeddahensis</name>
    <dbReference type="NCBI Taxonomy" id="1716141"/>
    <lineage>
        <taxon>Bacteria</taxon>
        <taxon>Bacillati</taxon>
        <taxon>Actinomycetota</taxon>
        <taxon>Actinomycetes</taxon>
        <taxon>Kitasatosporales</taxon>
        <taxon>Streptomycetaceae</taxon>
        <taxon>Streptomyces</taxon>
    </lineage>
</organism>
<dbReference type="Pfam" id="PF01494">
    <property type="entry name" value="FAD_binding_3"/>
    <property type="match status" value="1"/>
</dbReference>
<keyword evidence="4" id="KW-0503">Monooxygenase</keyword>
<dbReference type="Proteomes" id="UP000077381">
    <property type="component" value="Unassembled WGS sequence"/>
</dbReference>
<dbReference type="SUPFAM" id="SSF51905">
    <property type="entry name" value="FAD/NAD(P)-binding domain"/>
    <property type="match status" value="1"/>
</dbReference>
<dbReference type="GO" id="GO:0071949">
    <property type="term" value="F:FAD binding"/>
    <property type="evidence" value="ECO:0007669"/>
    <property type="project" value="InterPro"/>
</dbReference>
<dbReference type="OrthoDB" id="9769565at2"/>
<dbReference type="GO" id="GO:0018677">
    <property type="term" value="F:pentachlorophenol monooxygenase activity"/>
    <property type="evidence" value="ECO:0007669"/>
    <property type="project" value="UniProtKB-EC"/>
</dbReference>
<dbReference type="InterPro" id="IPR050631">
    <property type="entry name" value="PheA/TfdB_FAD_monoxygenase"/>
</dbReference>
<dbReference type="RefSeq" id="WP_067283059.1">
    <property type="nucleotide sequence ID" value="NZ_LOHS01000112.1"/>
</dbReference>
<dbReference type="EC" id="1.14.13.50" evidence="4"/>
<dbReference type="PATRIC" id="fig|1716141.3.peg.5663"/>
<evidence type="ECO:0000313" key="4">
    <source>
        <dbReference type="EMBL" id="OAH11256.1"/>
    </source>
</evidence>
<keyword evidence="1 4" id="KW-0560">Oxidoreductase</keyword>
<dbReference type="EMBL" id="LOHS01000112">
    <property type="protein sequence ID" value="OAH11256.1"/>
    <property type="molecule type" value="Genomic_DNA"/>
</dbReference>
<feature type="domain" description="FAD-binding" evidence="3">
    <location>
        <begin position="13"/>
        <end position="356"/>
    </location>
</feature>
<evidence type="ECO:0000259" key="3">
    <source>
        <dbReference type="Pfam" id="PF01494"/>
    </source>
</evidence>
<accession>A0A177HKH8</accession>
<feature type="transmembrane region" description="Helical" evidence="2">
    <location>
        <begin position="12"/>
        <end position="31"/>
    </location>
</feature>
<keyword evidence="2" id="KW-0472">Membrane</keyword>
<dbReference type="PRINTS" id="PR00420">
    <property type="entry name" value="RNGMNOXGNASE"/>
</dbReference>
<dbReference type="Gene3D" id="3.50.50.60">
    <property type="entry name" value="FAD/NAD(P)-binding domain"/>
    <property type="match status" value="2"/>
</dbReference>
<evidence type="ECO:0000256" key="1">
    <source>
        <dbReference type="ARBA" id="ARBA00023002"/>
    </source>
</evidence>
<dbReference type="InterPro" id="IPR036188">
    <property type="entry name" value="FAD/NAD-bd_sf"/>
</dbReference>
<dbReference type="PANTHER" id="PTHR43476:SF5">
    <property type="entry name" value="FAD-DEPENDENT MONOOXYGENASE"/>
    <property type="match status" value="1"/>
</dbReference>
<dbReference type="AlphaFoldDB" id="A0A177HKH8"/>
<sequence>MAQHSEPAEDTAYDVVICGAGVGGLTLAAVLGRQGRRVLLVEKQRRFRMMHKGELIQPSSLAILDELGLLPHLYAAGALKVNALACRTADGADLVTLDYGLITGAYRHGLVQSYKDMLDTLADRLGPTVTFWRGTRVEDLIRDDTGRITGVSLNREGTPCRVAAALTVACDGHASRLRDAAGIQVAMHRYDHQLVGFEIEKAPPLGPDMNAHLTRHGLRALFELPSDRARLYVQIPVGSFREVGRAGVAGWTEGILRTMPAFDAIAEPLKDCLDTVQVLSAWRFVAPCWSRPGFALLGDAAHCVHPMVGQGMNSAIGDAWSLGSELAEEPAGGHPLGPAEVDDALRRYEAVRRPRLEFVSRLSHNLATLLTTTSRTGRLLRPSLLRRNQSNVRLRRHITQNVAGLTAQPFRARDWISASGLLPRPSGRPLPARAEEIHP</sequence>
<dbReference type="InterPro" id="IPR002938">
    <property type="entry name" value="FAD-bd"/>
</dbReference>
<keyword evidence="2" id="KW-0812">Transmembrane</keyword>
<reference evidence="4 5" key="1">
    <citation type="submission" date="2015-12" db="EMBL/GenBank/DDBJ databases">
        <title>Genome sequence of Streptomyces sp. G25.</title>
        <authorList>
            <person name="Poehlein A."/>
            <person name="Roettig A."/>
            <person name="Hiessl S."/>
            <person name="Hauschild P."/>
            <person name="Schauer J."/>
            <person name="Madkour M.H."/>
            <person name="Al-Ansari A.M."/>
            <person name="Almakishah N.H."/>
            <person name="Steinbuechel A."/>
            <person name="Daniel R."/>
        </authorList>
    </citation>
    <scope>NUCLEOTIDE SEQUENCE [LARGE SCALE GENOMIC DNA]</scope>
    <source>
        <strain evidence="5">G25(2015)</strain>
    </source>
</reference>
<dbReference type="STRING" id="1716141.STSP_53900"/>